<organism evidence="1 2">
    <name type="scientific">Pseudobutyrivibrio xylanivorans</name>
    <dbReference type="NCBI Taxonomy" id="185007"/>
    <lineage>
        <taxon>Bacteria</taxon>
        <taxon>Bacillati</taxon>
        <taxon>Bacillota</taxon>
        <taxon>Clostridia</taxon>
        <taxon>Lachnospirales</taxon>
        <taxon>Lachnospiraceae</taxon>
        <taxon>Pseudobutyrivibrio</taxon>
    </lineage>
</organism>
<dbReference type="RefSeq" id="WP_151623468.1">
    <property type="nucleotide sequence ID" value="NZ_CP043028.1"/>
</dbReference>
<name>A0A5P6VQY5_PSEXY</name>
<gene>
    <name evidence="1" type="ORF">FXF36_09155</name>
</gene>
<sequence length="455" mass="52404">MRKYQFKQIEKYIELFRKIAEGVYMELSAKNGNLERVNEYLQTCQQKAIELGEFIEKEEGLGHPTVSCLEDFCELLFEINEEILSEKGLAAESAKLRLDSAINKIEKSAGTDITLQKLVIFLPYKASMWDSLESVWKSCKDEPDTTALVIPIPYYDKNPDGSMKEMHYELEEYPEDVPVISCDGFDFEAEHPDEVYIHNPYDDMNYVTSVHPYFYSENIKKWTEKLIYIPYFVLSEPDVSNESVLEQISHYAIAKGVINADEVIVQSDKMKEAYVEVLSRRFGEQTRETWESKIKGSGSPKIERLKALNKQGVEIPEEWQHIVNKPDGTRKKIVLYNTSVVAFLNTEEKMIKKIADTLQVFQENKDDVALLWRPHPLTVATLESMMPELYEAYKAIVEDYKKAGWGIFDESSDLDRALIVSDAYYGDGSSLVQLYEQLEKPIMIQNADVLCGEEE</sequence>
<evidence type="ECO:0008006" key="3">
    <source>
        <dbReference type="Google" id="ProtNLM"/>
    </source>
</evidence>
<evidence type="ECO:0000313" key="2">
    <source>
        <dbReference type="Proteomes" id="UP000327030"/>
    </source>
</evidence>
<proteinExistence type="predicted"/>
<evidence type="ECO:0000313" key="1">
    <source>
        <dbReference type="EMBL" id="QFJ55017.1"/>
    </source>
</evidence>
<accession>A0A5P6VQY5</accession>
<protein>
    <recommendedName>
        <fullName evidence="3">CDP-Glycerol:Poly(Glycerophosphate) glycerophosphotransferase</fullName>
    </recommendedName>
</protein>
<dbReference type="EMBL" id="CP043028">
    <property type="protein sequence ID" value="QFJ55017.1"/>
    <property type="molecule type" value="Genomic_DNA"/>
</dbReference>
<dbReference type="OrthoDB" id="1662110at2"/>
<dbReference type="Proteomes" id="UP000327030">
    <property type="component" value="Chromosome 1"/>
</dbReference>
<reference evidence="2" key="1">
    <citation type="submission" date="2019-08" db="EMBL/GenBank/DDBJ databases">
        <title>Complete Genome Sequence of the Polysaccharide-Degrading Rumen Bacterium Pseudobutyrivibrio xylanivorans MA3014.</title>
        <authorList>
            <person name="Palevich N."/>
            <person name="Maclean P.H."/>
            <person name="Kelly W.J."/>
            <person name="Leahy S.C."/>
            <person name="Rakonjac J."/>
            <person name="Attwood G.T."/>
        </authorList>
    </citation>
    <scope>NUCLEOTIDE SEQUENCE [LARGE SCALE GENOMIC DNA]</scope>
    <source>
        <strain evidence="2">MA3014</strain>
    </source>
</reference>
<dbReference type="AlphaFoldDB" id="A0A5P6VQY5"/>
<dbReference type="KEGG" id="pxv:FXF36_09155"/>